<comment type="pathway">
    <text evidence="2">Lipid metabolism.</text>
</comment>
<proteinExistence type="inferred from homology"/>
<evidence type="ECO:0000256" key="5">
    <source>
        <dbReference type="ARBA" id="ARBA00022832"/>
    </source>
</evidence>
<keyword evidence="7 11" id="KW-0560">Oxidoreductase</keyword>
<evidence type="ECO:0000256" key="6">
    <source>
        <dbReference type="ARBA" id="ARBA00022989"/>
    </source>
</evidence>
<comment type="subcellular location">
    <subcellularLocation>
        <location evidence="1">Membrane</location>
        <topology evidence="1">Multi-pass membrane protein</topology>
    </subcellularLocation>
</comment>
<keyword evidence="11" id="KW-0444">Lipid biosynthesis</keyword>
<dbReference type="GO" id="GO:0005789">
    <property type="term" value="C:endoplasmic reticulum membrane"/>
    <property type="evidence" value="ECO:0007669"/>
    <property type="project" value="TreeGrafter"/>
</dbReference>
<evidence type="ECO:0000256" key="1">
    <source>
        <dbReference type="ARBA" id="ARBA00004141"/>
    </source>
</evidence>
<evidence type="ECO:0000259" key="13">
    <source>
        <dbReference type="Pfam" id="PF00487"/>
    </source>
</evidence>
<evidence type="ECO:0000256" key="8">
    <source>
        <dbReference type="ARBA" id="ARBA00023004"/>
    </source>
</evidence>
<evidence type="ECO:0000256" key="7">
    <source>
        <dbReference type="ARBA" id="ARBA00023002"/>
    </source>
</evidence>
<evidence type="ECO:0000256" key="9">
    <source>
        <dbReference type="ARBA" id="ARBA00023098"/>
    </source>
</evidence>
<comment type="domain">
    <text evidence="11">The histidine box domains are involved in binding the catalytic metal ions.</text>
</comment>
<evidence type="ECO:0000256" key="11">
    <source>
        <dbReference type="RuleBase" id="RU000581"/>
    </source>
</evidence>
<keyword evidence="8" id="KW-0408">Iron</keyword>
<protein>
    <recommendedName>
        <fullName evidence="13">Fatty acid desaturase domain-containing protein</fullName>
    </recommendedName>
</protein>
<dbReference type="Proteomes" id="UP001177003">
    <property type="component" value="Chromosome 5"/>
</dbReference>
<dbReference type="InterPro" id="IPR005804">
    <property type="entry name" value="FA_desaturase_dom"/>
</dbReference>
<dbReference type="GO" id="GO:0016717">
    <property type="term" value="F:oxidoreductase activity, acting on paired donors, with oxidation of a pair of donors resulting in the reduction of molecular oxygen to two molecules of water"/>
    <property type="evidence" value="ECO:0007669"/>
    <property type="project" value="InterPro"/>
</dbReference>
<keyword evidence="4 11" id="KW-0812">Transmembrane</keyword>
<keyword evidence="10 12" id="KW-0472">Membrane</keyword>
<sequence length="319" mass="37677">MRNPLMTPTNSYIEKQSNHQKIPFSNVVITRTRNCFWGREWNTVDIYMAISYTFLHLLAFFAPFAFTWDAFWIAIIGNLLTGMLGITLSYHRLLSHRSLKLPKWLEYTFVYFGLLAAQGDPIYWVSIHRFHHKYVDSDNDTHSPINGFWFSHMGWILDSGYLLEKHPTYKNVEDLTNQMFYMFLQKTYIWHLIGCGALLYTWGGFSYLVWGMGVRTVWFSHITFFVNSVCHIWGNQAWNTGDLSKNNWWVGVLAFGEGWHNNHHAFEYSARHGLEWWQIDFTWYIIQFLETVGLATNIKVPTDAQKRKKSFAISDNTYK</sequence>
<dbReference type="PRINTS" id="PR00075">
    <property type="entry name" value="FACDDSATRASE"/>
</dbReference>
<dbReference type="PANTHER" id="PTHR11351">
    <property type="entry name" value="ACYL-COA DESATURASE"/>
    <property type="match status" value="1"/>
</dbReference>
<keyword evidence="11" id="KW-0275">Fatty acid biosynthesis</keyword>
<feature type="transmembrane region" description="Helical" evidence="12">
    <location>
        <begin position="46"/>
        <end position="65"/>
    </location>
</feature>
<evidence type="ECO:0000313" key="15">
    <source>
        <dbReference type="Proteomes" id="UP001177003"/>
    </source>
</evidence>
<evidence type="ECO:0000256" key="4">
    <source>
        <dbReference type="ARBA" id="ARBA00022692"/>
    </source>
</evidence>
<evidence type="ECO:0000256" key="3">
    <source>
        <dbReference type="ARBA" id="ARBA00009295"/>
    </source>
</evidence>
<evidence type="ECO:0000256" key="12">
    <source>
        <dbReference type="SAM" id="Phobius"/>
    </source>
</evidence>
<accession>A0AA35Z278</accession>
<evidence type="ECO:0000256" key="2">
    <source>
        <dbReference type="ARBA" id="ARBA00005189"/>
    </source>
</evidence>
<dbReference type="EMBL" id="OX465081">
    <property type="protein sequence ID" value="CAI9284416.1"/>
    <property type="molecule type" value="Genomic_DNA"/>
</dbReference>
<keyword evidence="15" id="KW-1185">Reference proteome</keyword>
<dbReference type="AlphaFoldDB" id="A0AA35Z278"/>
<dbReference type="InterPro" id="IPR015876">
    <property type="entry name" value="Acyl-CoA_DS"/>
</dbReference>
<dbReference type="PANTHER" id="PTHR11351:SF85">
    <property type="entry name" value="ACYL-COA DESATURASE"/>
    <property type="match status" value="1"/>
</dbReference>
<dbReference type="GO" id="GO:0042761">
    <property type="term" value="P:very long-chain fatty acid biosynthetic process"/>
    <property type="evidence" value="ECO:0007669"/>
    <property type="project" value="TreeGrafter"/>
</dbReference>
<keyword evidence="5" id="KW-0276">Fatty acid metabolism</keyword>
<organism evidence="14 15">
    <name type="scientific">Lactuca saligna</name>
    <name type="common">Willowleaf lettuce</name>
    <dbReference type="NCBI Taxonomy" id="75948"/>
    <lineage>
        <taxon>Eukaryota</taxon>
        <taxon>Viridiplantae</taxon>
        <taxon>Streptophyta</taxon>
        <taxon>Embryophyta</taxon>
        <taxon>Tracheophyta</taxon>
        <taxon>Spermatophyta</taxon>
        <taxon>Magnoliopsida</taxon>
        <taxon>eudicotyledons</taxon>
        <taxon>Gunneridae</taxon>
        <taxon>Pentapetalae</taxon>
        <taxon>asterids</taxon>
        <taxon>campanulids</taxon>
        <taxon>Asterales</taxon>
        <taxon>Asteraceae</taxon>
        <taxon>Cichorioideae</taxon>
        <taxon>Cichorieae</taxon>
        <taxon>Lactucinae</taxon>
        <taxon>Lactuca</taxon>
    </lineage>
</organism>
<comment type="similarity">
    <text evidence="3 11">Belongs to the fatty acid desaturase type 1 family.</text>
</comment>
<keyword evidence="6 12" id="KW-1133">Transmembrane helix</keyword>
<feature type="domain" description="Fatty acid desaturase" evidence="13">
    <location>
        <begin position="72"/>
        <end position="285"/>
    </location>
</feature>
<feature type="transmembrane region" description="Helical" evidence="12">
    <location>
        <begin position="71"/>
        <end position="90"/>
    </location>
</feature>
<name>A0AA35Z278_LACSI</name>
<dbReference type="CDD" id="cd03505">
    <property type="entry name" value="Delta9-FADS-like"/>
    <property type="match status" value="1"/>
</dbReference>
<dbReference type="Pfam" id="PF00487">
    <property type="entry name" value="FA_desaturase"/>
    <property type="match status" value="1"/>
</dbReference>
<evidence type="ECO:0000256" key="10">
    <source>
        <dbReference type="ARBA" id="ARBA00023136"/>
    </source>
</evidence>
<comment type="cofactor">
    <cofactor evidence="11">
        <name>Fe(2+)</name>
        <dbReference type="ChEBI" id="CHEBI:29033"/>
    </cofactor>
</comment>
<keyword evidence="9" id="KW-0443">Lipid metabolism</keyword>
<reference evidence="14" key="1">
    <citation type="submission" date="2023-04" db="EMBL/GenBank/DDBJ databases">
        <authorList>
            <person name="Vijverberg K."/>
            <person name="Xiong W."/>
            <person name="Schranz E."/>
        </authorList>
    </citation>
    <scope>NUCLEOTIDE SEQUENCE</scope>
</reference>
<evidence type="ECO:0000313" key="14">
    <source>
        <dbReference type="EMBL" id="CAI9284416.1"/>
    </source>
</evidence>
<gene>
    <name evidence="14" type="ORF">LSALG_LOCUS23945</name>
</gene>
<feature type="transmembrane region" description="Helical" evidence="12">
    <location>
        <begin position="188"/>
        <end position="210"/>
    </location>
</feature>